<sequence length="270" mass="30124">MNKQINLNDYLGVFKTKAGACFPGDRAIFRGKELHKDFYHADWMELFVFGITQKRLSARQVKILHALWVYTSYPDARLWNNRVAALAGTARSSGALGISAAIAVSEATIYGWQAAYEAADFLERAKALQDKGKLLADVIKEELAVRPRIRGWGRPVGALQEDERIPVMLKRMEEEGEPQGEYLRLAFAIEKELSAMSSRPLLTTFATVFMAVSLDVGMSAREAYLFLLPCFLAGMPPCYQEACEKPEGATFVLPCSQLKYSGPARRNWSG</sequence>
<reference evidence="1" key="1">
    <citation type="submission" date="2023-03" db="EMBL/GenBank/DDBJ databases">
        <title>Chitinimonas shenzhenensis gen. nov., sp. nov., a novel member of family Burkholderiaceae isolated from activated sludge collected in Shen Zhen, China.</title>
        <authorList>
            <person name="Wang X."/>
        </authorList>
    </citation>
    <scope>NUCLEOTIDE SEQUENCE</scope>
    <source>
        <strain evidence="1">DQS-5</strain>
    </source>
</reference>
<evidence type="ECO:0008006" key="3">
    <source>
        <dbReference type="Google" id="ProtNLM"/>
    </source>
</evidence>
<gene>
    <name evidence="1" type="ORF">PZA18_22885</name>
</gene>
<dbReference type="EMBL" id="JARRAF010000062">
    <property type="protein sequence ID" value="MDK2126893.1"/>
    <property type="molecule type" value="Genomic_DNA"/>
</dbReference>
<comment type="caution">
    <text evidence="1">The sequence shown here is derived from an EMBL/GenBank/DDBJ whole genome shotgun (WGS) entry which is preliminary data.</text>
</comment>
<dbReference type="Proteomes" id="UP001172778">
    <property type="component" value="Unassembled WGS sequence"/>
</dbReference>
<organism evidence="1 2">
    <name type="scientific">Parachitinimonas caeni</name>
    <dbReference type="NCBI Taxonomy" id="3031301"/>
    <lineage>
        <taxon>Bacteria</taxon>
        <taxon>Pseudomonadati</taxon>
        <taxon>Pseudomonadota</taxon>
        <taxon>Betaproteobacteria</taxon>
        <taxon>Neisseriales</taxon>
        <taxon>Chitinibacteraceae</taxon>
        <taxon>Parachitinimonas</taxon>
    </lineage>
</organism>
<name>A0ABT7E6B5_9NEIS</name>
<evidence type="ECO:0000313" key="1">
    <source>
        <dbReference type="EMBL" id="MDK2126893.1"/>
    </source>
</evidence>
<protein>
    <recommendedName>
        <fullName evidence="3">Citryl-CoA lyase</fullName>
    </recommendedName>
</protein>
<accession>A0ABT7E6B5</accession>
<proteinExistence type="predicted"/>
<evidence type="ECO:0000313" key="2">
    <source>
        <dbReference type="Proteomes" id="UP001172778"/>
    </source>
</evidence>
<keyword evidence="2" id="KW-1185">Reference proteome</keyword>